<dbReference type="Pfam" id="PF08448">
    <property type="entry name" value="PAS_4"/>
    <property type="match status" value="1"/>
</dbReference>
<dbReference type="PROSITE" id="PS00688">
    <property type="entry name" value="SIGMA54_INTERACT_3"/>
    <property type="match status" value="1"/>
</dbReference>
<keyword evidence="1" id="KW-0547">Nucleotide-binding</keyword>
<dbReference type="PANTHER" id="PTHR32071:SF57">
    <property type="entry name" value="C4-DICARBOXYLATE TRANSPORT TRANSCRIPTIONAL REGULATORY PROTEIN DCTD"/>
    <property type="match status" value="1"/>
</dbReference>
<evidence type="ECO:0000259" key="7">
    <source>
        <dbReference type="PROSITE" id="PS50113"/>
    </source>
</evidence>
<keyword evidence="4" id="KW-0804">Transcription</keyword>
<dbReference type="InterPro" id="IPR025944">
    <property type="entry name" value="Sigma_54_int_dom_CS"/>
</dbReference>
<dbReference type="PROSITE" id="PS00675">
    <property type="entry name" value="SIGMA54_INTERACT_1"/>
    <property type="match status" value="1"/>
</dbReference>
<dbReference type="InterPro" id="IPR002078">
    <property type="entry name" value="Sigma_54_int"/>
</dbReference>
<feature type="domain" description="PAS" evidence="6">
    <location>
        <begin position="106"/>
        <end position="159"/>
    </location>
</feature>
<evidence type="ECO:0000256" key="2">
    <source>
        <dbReference type="ARBA" id="ARBA00022840"/>
    </source>
</evidence>
<dbReference type="PROSITE" id="PS50113">
    <property type="entry name" value="PAC"/>
    <property type="match status" value="1"/>
</dbReference>
<dbReference type="PRINTS" id="PR01590">
    <property type="entry name" value="HTHFIS"/>
</dbReference>
<dbReference type="InterPro" id="IPR035965">
    <property type="entry name" value="PAS-like_dom_sf"/>
</dbReference>
<accession>A0A1G7L7T6</accession>
<proteinExistence type="predicted"/>
<feature type="domain" description="Sigma-54 factor interaction" evidence="5">
    <location>
        <begin position="236"/>
        <end position="466"/>
    </location>
</feature>
<dbReference type="Gene3D" id="1.10.10.60">
    <property type="entry name" value="Homeodomain-like"/>
    <property type="match status" value="1"/>
</dbReference>
<dbReference type="Pfam" id="PF25601">
    <property type="entry name" value="AAA_lid_14"/>
    <property type="match status" value="1"/>
</dbReference>
<reference evidence="9" key="1">
    <citation type="submission" date="2016-10" db="EMBL/GenBank/DDBJ databases">
        <authorList>
            <person name="Varghese N."/>
            <person name="Submissions S."/>
        </authorList>
    </citation>
    <scope>NUCLEOTIDE SEQUENCE [LARGE SCALE GENOMIC DNA]</scope>
    <source>
        <strain evidence="9">DSM 23256</strain>
    </source>
</reference>
<dbReference type="CDD" id="cd00130">
    <property type="entry name" value="PAS"/>
    <property type="match status" value="1"/>
</dbReference>
<evidence type="ECO:0000259" key="6">
    <source>
        <dbReference type="PROSITE" id="PS50112"/>
    </source>
</evidence>
<keyword evidence="3" id="KW-0805">Transcription regulation</keyword>
<dbReference type="InterPro" id="IPR002197">
    <property type="entry name" value="HTH_Fis"/>
</dbReference>
<dbReference type="STRING" id="1123285.SAMN05660235_01654"/>
<dbReference type="InterPro" id="IPR013656">
    <property type="entry name" value="PAS_4"/>
</dbReference>
<gene>
    <name evidence="8" type="ORF">SAMN05660235_01654</name>
</gene>
<evidence type="ECO:0000259" key="5">
    <source>
        <dbReference type="PROSITE" id="PS50045"/>
    </source>
</evidence>
<dbReference type="PANTHER" id="PTHR32071">
    <property type="entry name" value="TRANSCRIPTIONAL REGULATORY PROTEIN"/>
    <property type="match status" value="1"/>
</dbReference>
<dbReference type="PROSITE" id="PS50112">
    <property type="entry name" value="PAS"/>
    <property type="match status" value="1"/>
</dbReference>
<dbReference type="GO" id="GO:0005524">
    <property type="term" value="F:ATP binding"/>
    <property type="evidence" value="ECO:0007669"/>
    <property type="project" value="UniProtKB-KW"/>
</dbReference>
<dbReference type="Gene3D" id="1.10.8.60">
    <property type="match status" value="1"/>
</dbReference>
<name>A0A1G7L7T6_9FIRM</name>
<dbReference type="InterPro" id="IPR025662">
    <property type="entry name" value="Sigma_54_int_dom_ATP-bd_1"/>
</dbReference>
<organism evidence="8 9">
    <name type="scientific">Sporolituus thermophilus DSM 23256</name>
    <dbReference type="NCBI Taxonomy" id="1123285"/>
    <lineage>
        <taxon>Bacteria</taxon>
        <taxon>Bacillati</taxon>
        <taxon>Bacillota</taxon>
        <taxon>Negativicutes</taxon>
        <taxon>Selenomonadales</taxon>
        <taxon>Sporomusaceae</taxon>
        <taxon>Sporolituus</taxon>
    </lineage>
</organism>
<dbReference type="NCBIfam" id="TIGR00229">
    <property type="entry name" value="sensory_box"/>
    <property type="match status" value="1"/>
</dbReference>
<dbReference type="PROSITE" id="PS50045">
    <property type="entry name" value="SIGMA54_INTERACT_4"/>
    <property type="match status" value="1"/>
</dbReference>
<dbReference type="InterPro" id="IPR058031">
    <property type="entry name" value="AAA_lid_NorR"/>
</dbReference>
<dbReference type="GO" id="GO:0006355">
    <property type="term" value="P:regulation of DNA-templated transcription"/>
    <property type="evidence" value="ECO:0007669"/>
    <property type="project" value="InterPro"/>
</dbReference>
<dbReference type="InterPro" id="IPR027417">
    <property type="entry name" value="P-loop_NTPase"/>
</dbReference>
<evidence type="ECO:0000313" key="9">
    <source>
        <dbReference type="Proteomes" id="UP000243333"/>
    </source>
</evidence>
<evidence type="ECO:0000313" key="8">
    <source>
        <dbReference type="EMBL" id="SDF45505.1"/>
    </source>
</evidence>
<dbReference type="AlphaFoldDB" id="A0A1G7L7T6"/>
<dbReference type="Pfam" id="PF00158">
    <property type="entry name" value="Sigma54_activat"/>
    <property type="match status" value="1"/>
</dbReference>
<dbReference type="CDD" id="cd00009">
    <property type="entry name" value="AAA"/>
    <property type="match status" value="1"/>
</dbReference>
<feature type="domain" description="PAC" evidence="7">
    <location>
        <begin position="174"/>
        <end position="226"/>
    </location>
</feature>
<dbReference type="InterPro" id="IPR009057">
    <property type="entry name" value="Homeodomain-like_sf"/>
</dbReference>
<keyword evidence="2" id="KW-0067">ATP-binding</keyword>
<dbReference type="SMART" id="SM00091">
    <property type="entry name" value="PAS"/>
    <property type="match status" value="1"/>
</dbReference>
<evidence type="ECO:0000256" key="4">
    <source>
        <dbReference type="ARBA" id="ARBA00023163"/>
    </source>
</evidence>
<keyword evidence="9" id="KW-1185">Reference proteome</keyword>
<sequence>MAELAHPSLLAALDAFCADWPGCCVILADDAGRVIHLAGKVQLARERPEPAAVMPIATANRSIGRLNLLTGSAACGPGLESSFRLLAAHVALLAGEHELRHELARQRQYQDAIADSVSDGLLLVDRDGHIRFINSVGARILGINRDWAIGRHVSEIVDFRPVVLDVIASGQGYTDKEFLLKGKSGKMYHFLKTAVPIRDECGELAAVVDTFREIRKVQKIVTAMSGLAARFTFDDIVGPSPAMRECIRMARIAAQSSSTVLLQGESGTGKELFAQAIHNASSFRSGPFVAVNCGAIPRELIESELFGYEEGAFTGAARGGRPGKFELANDGTIFLDEIGDMPLDMQVKLLRVIQERKVMRIGGTHLFNFNGRIIAASNHDLQRKVTEGSFRRDLFYRLNVLTVHIPPLRERKEDVLPTAERVLAKICSRLGRSAPIIGEEVAALFLRYDWPGNVRELENVLERAVNVAPGETITARDLPRHFAELGRRETATPIRTLEEVEKEAIAAALASVERNITRAAELLGISRNTLYNKIKKYQLD</sequence>
<dbReference type="InterPro" id="IPR003593">
    <property type="entry name" value="AAA+_ATPase"/>
</dbReference>
<dbReference type="Gene3D" id="3.40.50.300">
    <property type="entry name" value="P-loop containing nucleotide triphosphate hydrolases"/>
    <property type="match status" value="1"/>
</dbReference>
<protein>
    <submittedName>
        <fullName evidence="8">PAS domain S-box-containing protein</fullName>
    </submittedName>
</protein>
<dbReference type="InterPro" id="IPR000014">
    <property type="entry name" value="PAS"/>
</dbReference>
<dbReference type="SUPFAM" id="SSF55785">
    <property type="entry name" value="PYP-like sensor domain (PAS domain)"/>
    <property type="match status" value="1"/>
</dbReference>
<evidence type="ECO:0000256" key="3">
    <source>
        <dbReference type="ARBA" id="ARBA00023015"/>
    </source>
</evidence>
<dbReference type="Gene3D" id="3.30.450.20">
    <property type="entry name" value="PAS domain"/>
    <property type="match status" value="1"/>
</dbReference>
<dbReference type="SUPFAM" id="SSF46689">
    <property type="entry name" value="Homeodomain-like"/>
    <property type="match status" value="1"/>
</dbReference>
<dbReference type="Pfam" id="PF02954">
    <property type="entry name" value="HTH_8"/>
    <property type="match status" value="1"/>
</dbReference>
<dbReference type="SMART" id="SM00382">
    <property type="entry name" value="AAA"/>
    <property type="match status" value="1"/>
</dbReference>
<evidence type="ECO:0000256" key="1">
    <source>
        <dbReference type="ARBA" id="ARBA00022741"/>
    </source>
</evidence>
<dbReference type="EMBL" id="FNBU01000011">
    <property type="protein sequence ID" value="SDF45505.1"/>
    <property type="molecule type" value="Genomic_DNA"/>
</dbReference>
<dbReference type="GO" id="GO:0043565">
    <property type="term" value="F:sequence-specific DNA binding"/>
    <property type="evidence" value="ECO:0007669"/>
    <property type="project" value="InterPro"/>
</dbReference>
<dbReference type="RefSeq" id="WP_171904634.1">
    <property type="nucleotide sequence ID" value="NZ_FNBU01000011.1"/>
</dbReference>
<dbReference type="SUPFAM" id="SSF52540">
    <property type="entry name" value="P-loop containing nucleoside triphosphate hydrolases"/>
    <property type="match status" value="1"/>
</dbReference>
<dbReference type="FunFam" id="3.40.50.300:FF:000006">
    <property type="entry name" value="DNA-binding transcriptional regulator NtrC"/>
    <property type="match status" value="1"/>
</dbReference>
<dbReference type="Proteomes" id="UP000243333">
    <property type="component" value="Unassembled WGS sequence"/>
</dbReference>
<dbReference type="InterPro" id="IPR000700">
    <property type="entry name" value="PAS-assoc_C"/>
</dbReference>